<proteinExistence type="inferred from homology"/>
<organism evidence="10 11">
    <name type="scientific">Holospora obtusa F1</name>
    <dbReference type="NCBI Taxonomy" id="1399147"/>
    <lineage>
        <taxon>Bacteria</taxon>
        <taxon>Pseudomonadati</taxon>
        <taxon>Pseudomonadota</taxon>
        <taxon>Alphaproteobacteria</taxon>
        <taxon>Holosporales</taxon>
        <taxon>Holosporaceae</taxon>
        <taxon>Holospora</taxon>
    </lineage>
</organism>
<feature type="domain" description="DHHA1" evidence="8">
    <location>
        <begin position="392"/>
        <end position="486"/>
    </location>
</feature>
<protein>
    <recommendedName>
        <fullName evidence="2">Single-stranded-DNA-specific exonuclease RecJ</fullName>
    </recommendedName>
</protein>
<evidence type="ECO:0000256" key="3">
    <source>
        <dbReference type="ARBA" id="ARBA00022722"/>
    </source>
</evidence>
<feature type="coiled-coil region" evidence="6">
    <location>
        <begin position="355"/>
        <end position="385"/>
    </location>
</feature>
<dbReference type="GO" id="GO:0008409">
    <property type="term" value="F:5'-3' exonuclease activity"/>
    <property type="evidence" value="ECO:0007669"/>
    <property type="project" value="InterPro"/>
</dbReference>
<dbReference type="Gene3D" id="3.90.1640.30">
    <property type="match status" value="1"/>
</dbReference>
<dbReference type="EMBL" id="AWTR02000039">
    <property type="protein sequence ID" value="ETZ07502.1"/>
    <property type="molecule type" value="Genomic_DNA"/>
</dbReference>
<evidence type="ECO:0000259" key="9">
    <source>
        <dbReference type="Pfam" id="PF17768"/>
    </source>
</evidence>
<dbReference type="Gene3D" id="3.10.310.30">
    <property type="match status" value="1"/>
</dbReference>
<dbReference type="SUPFAM" id="SSF64182">
    <property type="entry name" value="DHH phosphoesterases"/>
    <property type="match status" value="1"/>
</dbReference>
<dbReference type="AlphaFoldDB" id="W6TUT3"/>
<dbReference type="InterPro" id="IPR038763">
    <property type="entry name" value="DHH_sf"/>
</dbReference>
<dbReference type="Proteomes" id="UP000019112">
    <property type="component" value="Unassembled WGS sequence"/>
</dbReference>
<evidence type="ECO:0000256" key="1">
    <source>
        <dbReference type="ARBA" id="ARBA00005915"/>
    </source>
</evidence>
<sequence length="615" mass="68876">MISLQSFYNARYNMTPPLSVHALPSRKNIASFSHTGREWNFLSACERHVAYLREQYKVSDLAARLVANRSTIEEAEEIFSPLLRTHLPDPSYLPDLLNAIDHLEDVIRNKRPLAVWGDYDVDGACASALIVKYCDALGHPVIPYIPNRFQEGYGPNIQGFQMLQDTHNVCDLIVVDCGSTSFEVMSMARERKMRVTIIDHHQVPGTHHPECTSFINPKRFDYTGPESLKTLCAGGLVFLYLVGVNRYFRKSGVFSFLGCGEPDLFSLLDLVALSTVCDMMPLRGINRVFVKQGLKVLGQRKNIGLMHLLDVSGIREEPNAIHLGYALGPRINAGGRVGNSTLGVQLISTKSTTKALEIAQELNVLNQERQHIERATEQLALMQALKQQQQHYLFLWGSTWHEGVLGIIAGHLKEIFGKPTFVLSEKNGTLKGSSRSVSGIDIGKLIHQACEEGVLMTGGGHPMAGGLTLRFDQIGPFCKFLDQNFKNCYPEKTLAPMKVDMSVTLAQINHPDFLDVLERIGPFGADYPSPIFMIKRVRVQHVTAFGHNHLRLKVYAEEHPSVLYSVMCFRITDKPAGPLLSALPKDPIDMLLTVQISRKWGRRYPNLVLEDFRCL</sequence>
<dbReference type="InterPro" id="IPR051673">
    <property type="entry name" value="SSDNA_exonuclease_RecJ"/>
</dbReference>
<reference evidence="10 11" key="1">
    <citation type="journal article" date="2014" name="FEMS Microbiol. Lett.">
        <title>Draft genome sequences of three Holospora species (Holospora obtusa, Holospora undulata, and Holospora elegans), endonuclear symbiotic bacteria of the ciliate Paramecium caudatum.</title>
        <authorList>
            <person name="Dohra H."/>
            <person name="Tanaka K."/>
            <person name="Suzuki T."/>
            <person name="Fujishima M."/>
            <person name="Suzuki H."/>
        </authorList>
    </citation>
    <scope>NUCLEOTIDE SEQUENCE [LARGE SCALE GENOMIC DNA]</scope>
    <source>
        <strain evidence="10 11">F1</strain>
    </source>
</reference>
<dbReference type="GO" id="GO:0003676">
    <property type="term" value="F:nucleic acid binding"/>
    <property type="evidence" value="ECO:0007669"/>
    <property type="project" value="InterPro"/>
</dbReference>
<evidence type="ECO:0000256" key="2">
    <source>
        <dbReference type="ARBA" id="ARBA00019841"/>
    </source>
</evidence>
<dbReference type="Pfam" id="PF17768">
    <property type="entry name" value="RecJ_OB"/>
    <property type="match status" value="1"/>
</dbReference>
<dbReference type="PANTHER" id="PTHR30255:SF2">
    <property type="entry name" value="SINGLE-STRANDED-DNA-SPECIFIC EXONUCLEASE RECJ"/>
    <property type="match status" value="1"/>
</dbReference>
<evidence type="ECO:0000259" key="8">
    <source>
        <dbReference type="Pfam" id="PF02272"/>
    </source>
</evidence>
<comment type="caution">
    <text evidence="10">The sequence shown here is derived from an EMBL/GenBank/DDBJ whole genome shotgun (WGS) entry which is preliminary data.</text>
</comment>
<dbReference type="InterPro" id="IPR003156">
    <property type="entry name" value="DHHA1_dom"/>
</dbReference>
<gene>
    <name evidence="10" type="ORF">P618_200291</name>
</gene>
<dbReference type="Pfam" id="PF02272">
    <property type="entry name" value="DHHA1"/>
    <property type="match status" value="1"/>
</dbReference>
<dbReference type="STRING" id="1399147.P618_200291"/>
<feature type="domain" description="RecJ OB" evidence="9">
    <location>
        <begin position="499"/>
        <end position="611"/>
    </location>
</feature>
<dbReference type="GO" id="GO:0006310">
    <property type="term" value="P:DNA recombination"/>
    <property type="evidence" value="ECO:0007669"/>
    <property type="project" value="InterPro"/>
</dbReference>
<accession>W6TUT3</accession>
<evidence type="ECO:0000313" key="10">
    <source>
        <dbReference type="EMBL" id="ETZ07502.1"/>
    </source>
</evidence>
<dbReference type="NCBIfam" id="TIGR00644">
    <property type="entry name" value="recJ"/>
    <property type="match status" value="1"/>
</dbReference>
<dbReference type="GO" id="GO:0006281">
    <property type="term" value="P:DNA repair"/>
    <property type="evidence" value="ECO:0007669"/>
    <property type="project" value="InterPro"/>
</dbReference>
<comment type="similarity">
    <text evidence="1">Belongs to the RecJ family.</text>
</comment>
<keyword evidence="3" id="KW-0540">Nuclease</keyword>
<keyword evidence="5 10" id="KW-0269">Exonuclease</keyword>
<evidence type="ECO:0000256" key="6">
    <source>
        <dbReference type="SAM" id="Coils"/>
    </source>
</evidence>
<dbReference type="OrthoDB" id="9809852at2"/>
<keyword evidence="6" id="KW-0175">Coiled coil</keyword>
<dbReference type="InterPro" id="IPR004610">
    <property type="entry name" value="RecJ"/>
</dbReference>
<dbReference type="InterPro" id="IPR041122">
    <property type="entry name" value="RecJ_OB"/>
</dbReference>
<name>W6TUT3_HOLOB</name>
<dbReference type="PANTHER" id="PTHR30255">
    <property type="entry name" value="SINGLE-STRANDED-DNA-SPECIFIC EXONUCLEASE RECJ"/>
    <property type="match status" value="1"/>
</dbReference>
<evidence type="ECO:0000259" key="7">
    <source>
        <dbReference type="Pfam" id="PF01368"/>
    </source>
</evidence>
<keyword evidence="11" id="KW-1185">Reference proteome</keyword>
<feature type="domain" description="DDH" evidence="7">
    <location>
        <begin position="114"/>
        <end position="242"/>
    </location>
</feature>
<dbReference type="eggNOG" id="COG0608">
    <property type="taxonomic scope" value="Bacteria"/>
</dbReference>
<dbReference type="InterPro" id="IPR001667">
    <property type="entry name" value="DDH_dom"/>
</dbReference>
<dbReference type="Pfam" id="PF01368">
    <property type="entry name" value="DHH"/>
    <property type="match status" value="1"/>
</dbReference>
<evidence type="ECO:0000256" key="5">
    <source>
        <dbReference type="ARBA" id="ARBA00022839"/>
    </source>
</evidence>
<keyword evidence="4" id="KW-0378">Hydrolase</keyword>
<evidence type="ECO:0000313" key="11">
    <source>
        <dbReference type="Proteomes" id="UP000019112"/>
    </source>
</evidence>
<evidence type="ECO:0000256" key="4">
    <source>
        <dbReference type="ARBA" id="ARBA00022801"/>
    </source>
</evidence>